<feature type="transmembrane region" description="Helical" evidence="1">
    <location>
        <begin position="16"/>
        <end position="36"/>
    </location>
</feature>
<dbReference type="OrthoDB" id="1188781at2"/>
<dbReference type="eggNOG" id="ENOG5030F34">
    <property type="taxonomic scope" value="Bacteria"/>
</dbReference>
<protein>
    <submittedName>
        <fullName evidence="2">Uncharacterized protein</fullName>
    </submittedName>
</protein>
<feature type="transmembrane region" description="Helical" evidence="1">
    <location>
        <begin position="75"/>
        <end position="95"/>
    </location>
</feature>
<reference evidence="2 3" key="1">
    <citation type="journal article" date="2014" name="Genome Announc.">
        <title>Draft Genome Sequence of the Algicidal Bacterium Mangrovimonas yunxiaonensis Strain LY01.</title>
        <authorList>
            <person name="Li Y."/>
            <person name="Zhu H."/>
            <person name="Li C."/>
            <person name="Zhang H."/>
            <person name="Chen Z."/>
            <person name="Zheng W."/>
            <person name="Xu H."/>
            <person name="Zheng T."/>
        </authorList>
    </citation>
    <scope>NUCLEOTIDE SEQUENCE [LARGE SCALE GENOMIC DNA]</scope>
    <source>
        <strain evidence="2 3">LY01</strain>
    </source>
</reference>
<dbReference type="EMBL" id="JPFK01000007">
    <property type="protein sequence ID" value="KFB00785.1"/>
    <property type="molecule type" value="Genomic_DNA"/>
</dbReference>
<evidence type="ECO:0000256" key="1">
    <source>
        <dbReference type="SAM" id="Phobius"/>
    </source>
</evidence>
<keyword evidence="3" id="KW-1185">Reference proteome</keyword>
<dbReference type="STRING" id="1197477.IA57_10050"/>
<evidence type="ECO:0000313" key="2">
    <source>
        <dbReference type="EMBL" id="KFB00785.1"/>
    </source>
</evidence>
<dbReference type="AlphaFoldDB" id="A0A084TJ99"/>
<evidence type="ECO:0000313" key="3">
    <source>
        <dbReference type="Proteomes" id="UP000028521"/>
    </source>
</evidence>
<organism evidence="2 3">
    <name type="scientific">Mangrovimonas yunxiaonensis</name>
    <dbReference type="NCBI Taxonomy" id="1197477"/>
    <lineage>
        <taxon>Bacteria</taxon>
        <taxon>Pseudomonadati</taxon>
        <taxon>Bacteroidota</taxon>
        <taxon>Flavobacteriia</taxon>
        <taxon>Flavobacteriales</taxon>
        <taxon>Flavobacteriaceae</taxon>
        <taxon>Mangrovimonas</taxon>
    </lineage>
</organism>
<sequence>MALSGSLRTFPKELKWLIGAFIVVLSIGFYTGLLFVNETTHAKPAGIEEQYLGNEDQEEVAVMKFKKSDKEMLTLVHNHMLSLSVIFFLLGLILYTTKLPKKLKSVLMVEPIASVVCTFGGIYFLWKGVLWMKYIVMLSGALMTLSYTLAVAIILFQLVQKPKPNTAQD</sequence>
<dbReference type="Proteomes" id="UP000028521">
    <property type="component" value="Unassembled WGS sequence"/>
</dbReference>
<dbReference type="RefSeq" id="WP_036122594.1">
    <property type="nucleotide sequence ID" value="NZ_BMET01000006.1"/>
</dbReference>
<accession>A0A084TJ99</accession>
<keyword evidence="1" id="KW-0812">Transmembrane</keyword>
<keyword evidence="1" id="KW-1133">Transmembrane helix</keyword>
<feature type="transmembrane region" description="Helical" evidence="1">
    <location>
        <begin position="132"/>
        <end position="156"/>
    </location>
</feature>
<reference evidence="3" key="2">
    <citation type="submission" date="2014-07" db="EMBL/GenBank/DDBJ databases">
        <title>Genome sequence of Mangrovimonas yunxiaonensis.</title>
        <authorList>
            <person name="Li Y."/>
            <person name="Zheng T."/>
        </authorList>
    </citation>
    <scope>NUCLEOTIDE SEQUENCE [LARGE SCALE GENOMIC DNA]</scope>
    <source>
        <strain evidence="3">LY01</strain>
    </source>
</reference>
<name>A0A084TJ99_9FLAO</name>
<proteinExistence type="predicted"/>
<gene>
    <name evidence="2" type="ORF">IA57_10050</name>
</gene>
<keyword evidence="1" id="KW-0472">Membrane</keyword>
<comment type="caution">
    <text evidence="2">The sequence shown here is derived from an EMBL/GenBank/DDBJ whole genome shotgun (WGS) entry which is preliminary data.</text>
</comment>
<feature type="transmembrane region" description="Helical" evidence="1">
    <location>
        <begin position="107"/>
        <end position="126"/>
    </location>
</feature>